<evidence type="ECO:0000256" key="1">
    <source>
        <dbReference type="SAM" id="MobiDB-lite"/>
    </source>
</evidence>
<reference evidence="2" key="1">
    <citation type="submission" date="2023-10" db="EMBL/GenBank/DDBJ databases">
        <title>Genome assembly of Pristionchus species.</title>
        <authorList>
            <person name="Yoshida K."/>
            <person name="Sommer R.J."/>
        </authorList>
    </citation>
    <scope>NUCLEOTIDE SEQUENCE</scope>
    <source>
        <strain evidence="2">RS0144</strain>
    </source>
</reference>
<dbReference type="Proteomes" id="UP001432027">
    <property type="component" value="Unassembled WGS sequence"/>
</dbReference>
<proteinExistence type="predicted"/>
<feature type="region of interest" description="Disordered" evidence="1">
    <location>
        <begin position="74"/>
        <end position="118"/>
    </location>
</feature>
<gene>
    <name evidence="2" type="ORF">PENTCL1PPCAC_22339</name>
</gene>
<evidence type="ECO:0000313" key="3">
    <source>
        <dbReference type="Proteomes" id="UP001432027"/>
    </source>
</evidence>
<keyword evidence="3" id="KW-1185">Reference proteome</keyword>
<evidence type="ECO:0000313" key="2">
    <source>
        <dbReference type="EMBL" id="GMT00166.1"/>
    </source>
</evidence>
<sequence>MSSIRILLDIVEQLRYDSDNRMAQESAGMGRLASRRVSMSSNNLPRVMITAARPSLTGDNRRFRKMSFLSADGRLEDRGRRESKDSRGSIESDVSIRIGNGSDVSDDSSYHSQHSKGRRQSWLDSYGHSCSLEQTSLDSSVSSTVVSACVDQLETRPSDGHALDRPMEMCWGIDRLHQGRSTSLLGPTASLISVTIWC</sequence>
<protein>
    <submittedName>
        <fullName evidence="2">Uncharacterized protein</fullName>
    </submittedName>
</protein>
<organism evidence="2 3">
    <name type="scientific">Pristionchus entomophagus</name>
    <dbReference type="NCBI Taxonomy" id="358040"/>
    <lineage>
        <taxon>Eukaryota</taxon>
        <taxon>Metazoa</taxon>
        <taxon>Ecdysozoa</taxon>
        <taxon>Nematoda</taxon>
        <taxon>Chromadorea</taxon>
        <taxon>Rhabditida</taxon>
        <taxon>Rhabditina</taxon>
        <taxon>Diplogasteromorpha</taxon>
        <taxon>Diplogasteroidea</taxon>
        <taxon>Neodiplogasteridae</taxon>
        <taxon>Pristionchus</taxon>
    </lineage>
</organism>
<accession>A0AAV5TZX2</accession>
<dbReference type="AlphaFoldDB" id="A0AAV5TZX2"/>
<feature type="compositionally biased region" description="Basic and acidic residues" evidence="1">
    <location>
        <begin position="74"/>
        <end position="90"/>
    </location>
</feature>
<comment type="caution">
    <text evidence="2">The sequence shown here is derived from an EMBL/GenBank/DDBJ whole genome shotgun (WGS) entry which is preliminary data.</text>
</comment>
<name>A0AAV5TZX2_9BILA</name>
<dbReference type="EMBL" id="BTSX01000005">
    <property type="protein sequence ID" value="GMT00166.1"/>
    <property type="molecule type" value="Genomic_DNA"/>
</dbReference>